<gene>
    <name evidence="1" type="ORF">FB192DRAFT_1449621</name>
</gene>
<dbReference type="AlphaFoldDB" id="A0A8H4F0C2"/>
<accession>A0A8H4F0C2</accession>
<evidence type="ECO:0000313" key="1">
    <source>
        <dbReference type="EMBL" id="KAF1800135.1"/>
    </source>
</evidence>
<name>A0A8H4F0C2_MUCCL</name>
<comment type="caution">
    <text evidence="1">The sequence shown here is derived from an EMBL/GenBank/DDBJ whole genome shotgun (WGS) entry which is preliminary data.</text>
</comment>
<proteinExistence type="predicted"/>
<protein>
    <submittedName>
        <fullName evidence="1">Uncharacterized protein</fullName>
    </submittedName>
</protein>
<dbReference type="EMBL" id="JAAECE010000006">
    <property type="protein sequence ID" value="KAF1800135.1"/>
    <property type="molecule type" value="Genomic_DNA"/>
</dbReference>
<reference evidence="1 2" key="1">
    <citation type="submission" date="2019-09" db="EMBL/GenBank/DDBJ databases">
        <authorList>
            <consortium name="DOE Joint Genome Institute"/>
            <person name="Mondo S.J."/>
            <person name="Navarro-Mendoza M.I."/>
            <person name="Perez-Arques C."/>
            <person name="Panchal S."/>
            <person name="Nicolas F.E."/>
            <person name="Ganguly P."/>
            <person name="Pangilinan J."/>
            <person name="Grigoriev I."/>
            <person name="Heitman J."/>
            <person name="Sanya K."/>
            <person name="Garre V."/>
        </authorList>
    </citation>
    <scope>NUCLEOTIDE SEQUENCE [LARGE SCALE GENOMIC DNA]</scope>
    <source>
        <strain evidence="1 2">MU402</strain>
    </source>
</reference>
<evidence type="ECO:0000313" key="2">
    <source>
        <dbReference type="Proteomes" id="UP000469890"/>
    </source>
</evidence>
<sequence length="273" mass="30924">MVKLDADREVKPISRKHYMKYVNALEAAFNRYEEDSDMTEALQEGLLELLNLDEYLQLLSNEIPDLKLPLSTQVKSPGRKKAIPPLHSDEARYLDSLKAEETKNKEIKKRKALDLEKSPKCDTVQDNTEFVLPTKKLKKTSSDLYIPDKSIPSSAPSSGNNTVVTSSLYSIYASICKDDVRKIHNPRSDGFRAAADMLQHESWYPVLKQKMLEALDKYEERYINELHNSKKDIDDARKTITCGIDCTVANTLKADKKAKEASKPSCLPTCLLV</sequence>
<organism evidence="1 2">
    <name type="scientific">Mucor circinelloides f. lusitanicus</name>
    <name type="common">Mucor racemosus var. lusitanicus</name>
    <dbReference type="NCBI Taxonomy" id="29924"/>
    <lineage>
        <taxon>Eukaryota</taxon>
        <taxon>Fungi</taxon>
        <taxon>Fungi incertae sedis</taxon>
        <taxon>Mucoromycota</taxon>
        <taxon>Mucoromycotina</taxon>
        <taxon>Mucoromycetes</taxon>
        <taxon>Mucorales</taxon>
        <taxon>Mucorineae</taxon>
        <taxon>Mucoraceae</taxon>
        <taxon>Mucor</taxon>
    </lineage>
</organism>
<dbReference type="Proteomes" id="UP000469890">
    <property type="component" value="Unassembled WGS sequence"/>
</dbReference>